<gene>
    <name evidence="1" type="ORF">HMPREF9129_2001</name>
</gene>
<protein>
    <submittedName>
        <fullName evidence="1">Uncharacterized protein</fullName>
    </submittedName>
</protein>
<evidence type="ECO:0000313" key="2">
    <source>
        <dbReference type="Proteomes" id="UP000003422"/>
    </source>
</evidence>
<dbReference type="Proteomes" id="UP000003422">
    <property type="component" value="Unassembled WGS sequence"/>
</dbReference>
<comment type="caution">
    <text evidence="1">The sequence shown here is derived from an EMBL/GenBank/DDBJ whole genome shotgun (WGS) entry which is preliminary data.</text>
</comment>
<organism evidence="1 2">
    <name type="scientific">Peptoniphilus indolicus ATCC 29427</name>
    <dbReference type="NCBI Taxonomy" id="997350"/>
    <lineage>
        <taxon>Bacteria</taxon>
        <taxon>Bacillati</taxon>
        <taxon>Bacillota</taxon>
        <taxon>Tissierellia</taxon>
        <taxon>Tissierellales</taxon>
        <taxon>Peptoniphilaceae</taxon>
        <taxon>Peptoniphilus</taxon>
    </lineage>
</organism>
<feature type="non-terminal residue" evidence="1">
    <location>
        <position position="1"/>
    </location>
</feature>
<dbReference type="AlphaFoldDB" id="G4D6H1"/>
<keyword evidence="2" id="KW-1185">Reference proteome</keyword>
<reference evidence="1 2" key="1">
    <citation type="submission" date="2011-06" db="EMBL/GenBank/DDBJ databases">
        <authorList>
            <person name="Muzny D."/>
            <person name="Qin X."/>
            <person name="Deng J."/>
            <person name="Jiang H."/>
            <person name="Liu Y."/>
            <person name="Qu J."/>
            <person name="Song X.-Z."/>
            <person name="Zhang L."/>
            <person name="Thornton R."/>
            <person name="Coyle M."/>
            <person name="Francisco L."/>
            <person name="Jackson L."/>
            <person name="Javaid M."/>
            <person name="Korchina V."/>
            <person name="Kovar C."/>
            <person name="Mata R."/>
            <person name="Mathew T."/>
            <person name="Ngo R."/>
            <person name="Nguyen L."/>
            <person name="Nguyen N."/>
            <person name="Okwuonu G."/>
            <person name="Ongeri F."/>
            <person name="Pham C."/>
            <person name="Simmons D."/>
            <person name="Wilczek-Boney K."/>
            <person name="Hale W."/>
            <person name="Jakkamsetti A."/>
            <person name="Pham P."/>
            <person name="Ruth R."/>
            <person name="San Lucas F."/>
            <person name="Warren J."/>
            <person name="Zhang J."/>
            <person name="Zhao Z."/>
            <person name="Zhou C."/>
            <person name="Zhu D."/>
            <person name="Lee S."/>
            <person name="Bess C."/>
            <person name="Blankenburg K."/>
            <person name="Forbes L."/>
            <person name="Fu Q."/>
            <person name="Gubbala S."/>
            <person name="Hirani K."/>
            <person name="Jayaseelan J.C."/>
            <person name="Lara F."/>
            <person name="Munidasa M."/>
            <person name="Palculict T."/>
            <person name="Patil S."/>
            <person name="Pu L.-L."/>
            <person name="Saada N."/>
            <person name="Tang L."/>
            <person name="Weissenberger G."/>
            <person name="Zhu Y."/>
            <person name="Hemphill L."/>
            <person name="Shang Y."/>
            <person name="Youmans B."/>
            <person name="Ayvaz T."/>
            <person name="Ross M."/>
            <person name="Santibanez J."/>
            <person name="Aqrawi P."/>
            <person name="Gross S."/>
            <person name="Joshi V."/>
            <person name="Fowler G."/>
            <person name="Nazareth L."/>
            <person name="Reid J."/>
            <person name="Worley K."/>
            <person name="Petrosino J."/>
            <person name="Highlander S."/>
            <person name="Gibbs R."/>
        </authorList>
    </citation>
    <scope>NUCLEOTIDE SEQUENCE [LARGE SCALE GENOMIC DNA]</scope>
    <source>
        <strain evidence="1 2">ATCC 29427</strain>
    </source>
</reference>
<sequence length="49" mass="5953">YTTVIFQCQYFLKFFQSFFPFISCPTDLNNITIFILSCQQLFNLFFIFC</sequence>
<dbReference type="EMBL" id="AGBB01000205">
    <property type="protein sequence ID" value="EGY76544.1"/>
    <property type="molecule type" value="Genomic_DNA"/>
</dbReference>
<evidence type="ECO:0000313" key="1">
    <source>
        <dbReference type="EMBL" id="EGY76544.1"/>
    </source>
</evidence>
<accession>G4D6H1</accession>
<name>G4D6H1_9FIRM</name>
<dbReference type="HOGENOM" id="CLU_3128950_0_0_9"/>
<proteinExistence type="predicted"/>